<evidence type="ECO:0000256" key="1">
    <source>
        <dbReference type="SAM" id="MobiDB-lite"/>
    </source>
</evidence>
<dbReference type="Proteomes" id="UP000643165">
    <property type="component" value="Unassembled WGS sequence"/>
</dbReference>
<protein>
    <submittedName>
        <fullName evidence="2">Uncharacterized protein</fullName>
    </submittedName>
</protein>
<feature type="region of interest" description="Disordered" evidence="1">
    <location>
        <begin position="36"/>
        <end position="69"/>
    </location>
</feature>
<reference evidence="2 3" key="1">
    <citation type="submission" date="2021-01" db="EMBL/GenBank/DDBJ databases">
        <title>Whole genome shotgun sequence of Verrucosispora lutea NBRC 106530.</title>
        <authorList>
            <person name="Komaki H."/>
            <person name="Tamura T."/>
        </authorList>
    </citation>
    <scope>NUCLEOTIDE SEQUENCE [LARGE SCALE GENOMIC DNA]</scope>
    <source>
        <strain evidence="2 3">NBRC 106530</strain>
    </source>
</reference>
<gene>
    <name evidence="2" type="ORF">Vlu01_32620</name>
</gene>
<dbReference type="EMBL" id="BOPB01000014">
    <property type="protein sequence ID" value="GIJ22638.1"/>
    <property type="molecule type" value="Genomic_DNA"/>
</dbReference>
<comment type="caution">
    <text evidence="2">The sequence shown here is derived from an EMBL/GenBank/DDBJ whole genome shotgun (WGS) entry which is preliminary data.</text>
</comment>
<keyword evidence="3" id="KW-1185">Reference proteome</keyword>
<proteinExistence type="predicted"/>
<name>A0ABQ4IY64_9ACTN</name>
<sequence length="69" mass="7288">MAAQRADATRYPLPLLCFNPRDGYAAKLMRIGKQSKGSAARSGFLSQPQVARDTAGSGRDGAGIRRPPG</sequence>
<organism evidence="2 3">
    <name type="scientific">Micromonospora lutea</name>
    <dbReference type="NCBI Taxonomy" id="419825"/>
    <lineage>
        <taxon>Bacteria</taxon>
        <taxon>Bacillati</taxon>
        <taxon>Actinomycetota</taxon>
        <taxon>Actinomycetes</taxon>
        <taxon>Micromonosporales</taxon>
        <taxon>Micromonosporaceae</taxon>
        <taxon>Micromonospora</taxon>
    </lineage>
</organism>
<accession>A0ABQ4IY64</accession>
<evidence type="ECO:0000313" key="2">
    <source>
        <dbReference type="EMBL" id="GIJ22638.1"/>
    </source>
</evidence>
<evidence type="ECO:0000313" key="3">
    <source>
        <dbReference type="Proteomes" id="UP000643165"/>
    </source>
</evidence>